<accession>A0AAV4CX87</accession>
<dbReference type="SUPFAM" id="SSF81321">
    <property type="entry name" value="Family A G protein-coupled receptor-like"/>
    <property type="match status" value="1"/>
</dbReference>
<name>A0AAV4CX87_9GAST</name>
<dbReference type="InterPro" id="IPR017452">
    <property type="entry name" value="GPCR_Rhodpsn_7TM"/>
</dbReference>
<gene>
    <name evidence="7" type="ORF">PoB_006301400</name>
</gene>
<dbReference type="EMBL" id="BLXT01007071">
    <property type="protein sequence ID" value="GFO36509.1"/>
    <property type="molecule type" value="Genomic_DNA"/>
</dbReference>
<organism evidence="7 8">
    <name type="scientific">Plakobranchus ocellatus</name>
    <dbReference type="NCBI Taxonomy" id="259542"/>
    <lineage>
        <taxon>Eukaryota</taxon>
        <taxon>Metazoa</taxon>
        <taxon>Spiralia</taxon>
        <taxon>Lophotrochozoa</taxon>
        <taxon>Mollusca</taxon>
        <taxon>Gastropoda</taxon>
        <taxon>Heterobranchia</taxon>
        <taxon>Euthyneura</taxon>
        <taxon>Panpulmonata</taxon>
        <taxon>Sacoglossa</taxon>
        <taxon>Placobranchoidea</taxon>
        <taxon>Plakobranchidae</taxon>
        <taxon>Plakobranchus</taxon>
    </lineage>
</organism>
<evidence type="ECO:0000313" key="8">
    <source>
        <dbReference type="Proteomes" id="UP000735302"/>
    </source>
</evidence>
<dbReference type="AlphaFoldDB" id="A0AAV4CX87"/>
<comment type="caution">
    <text evidence="7">The sequence shown here is derived from an EMBL/GenBank/DDBJ whole genome shotgun (WGS) entry which is preliminary data.</text>
</comment>
<feature type="transmembrane region" description="Helical" evidence="5">
    <location>
        <begin position="179"/>
        <end position="197"/>
    </location>
</feature>
<evidence type="ECO:0000256" key="4">
    <source>
        <dbReference type="ARBA" id="ARBA00023136"/>
    </source>
</evidence>
<keyword evidence="7" id="KW-0675">Receptor</keyword>
<proteinExistence type="predicted"/>
<sequence length="374" mass="41452">MAPLQTSAAQLVGKSPHNATMMLSSGGYLLTTSQMLFSLEILSFIQIPICLLGLISNIINIKVFLAMNAFNDGVTLTFLLLSVSDFCVCCSSLGLVIATIISSEEAKWLISLRGPSATPGKKLYMFSQIDPFFLSTFSIGFLQIFNVTTIVITFYLALTRCLCVVRPLKFRNVVSVKKTLRVVAISFISALLTRVPIMGHTGISMTFDLRINATRPRMWIHPRREIIKDIVWAGFDMPLCIAAQITLPVCIFIMLKGLTSAAKFRTQAMVSNDSCPAAQDAGKEKLNQKDIRVVQQMIFVSILFIVCNTPKLLTHIGTTVEPEFQIGAWQFCASPNMQHDSTRLHTCSMTARVSTHAVRQRASPRIQHVNARSR</sequence>
<dbReference type="PROSITE" id="PS50262">
    <property type="entry name" value="G_PROTEIN_RECEP_F1_2"/>
    <property type="match status" value="1"/>
</dbReference>
<feature type="transmembrane region" description="Helical" evidence="5">
    <location>
        <begin position="76"/>
        <end position="101"/>
    </location>
</feature>
<evidence type="ECO:0000256" key="1">
    <source>
        <dbReference type="ARBA" id="ARBA00004370"/>
    </source>
</evidence>
<feature type="domain" description="G-protein coupled receptors family 1 profile" evidence="6">
    <location>
        <begin position="56"/>
        <end position="316"/>
    </location>
</feature>
<dbReference type="Gene3D" id="1.20.1070.10">
    <property type="entry name" value="Rhodopsin 7-helix transmembrane proteins"/>
    <property type="match status" value="1"/>
</dbReference>
<keyword evidence="2 5" id="KW-0812">Transmembrane</keyword>
<reference evidence="7 8" key="1">
    <citation type="journal article" date="2021" name="Elife">
        <title>Chloroplast acquisition without the gene transfer in kleptoplastic sea slugs, Plakobranchus ocellatus.</title>
        <authorList>
            <person name="Maeda T."/>
            <person name="Takahashi S."/>
            <person name="Yoshida T."/>
            <person name="Shimamura S."/>
            <person name="Takaki Y."/>
            <person name="Nagai Y."/>
            <person name="Toyoda A."/>
            <person name="Suzuki Y."/>
            <person name="Arimoto A."/>
            <person name="Ishii H."/>
            <person name="Satoh N."/>
            <person name="Nishiyama T."/>
            <person name="Hasebe M."/>
            <person name="Maruyama T."/>
            <person name="Minagawa J."/>
            <person name="Obokata J."/>
            <person name="Shigenobu S."/>
        </authorList>
    </citation>
    <scope>NUCLEOTIDE SEQUENCE [LARGE SCALE GENOMIC DNA]</scope>
</reference>
<dbReference type="PANTHER" id="PTHR46641:SF18">
    <property type="entry name" value="G-PROTEIN COUPLED RECEPTORS FAMILY 1 PROFILE DOMAIN-CONTAINING PROTEIN"/>
    <property type="match status" value="1"/>
</dbReference>
<keyword evidence="4 5" id="KW-0472">Membrane</keyword>
<evidence type="ECO:0000256" key="2">
    <source>
        <dbReference type="ARBA" id="ARBA00022692"/>
    </source>
</evidence>
<evidence type="ECO:0000313" key="7">
    <source>
        <dbReference type="EMBL" id="GFO36509.1"/>
    </source>
</evidence>
<evidence type="ECO:0000256" key="5">
    <source>
        <dbReference type="SAM" id="Phobius"/>
    </source>
</evidence>
<evidence type="ECO:0000259" key="6">
    <source>
        <dbReference type="PROSITE" id="PS50262"/>
    </source>
</evidence>
<comment type="subcellular location">
    <subcellularLocation>
        <location evidence="1">Membrane</location>
    </subcellularLocation>
</comment>
<evidence type="ECO:0000256" key="3">
    <source>
        <dbReference type="ARBA" id="ARBA00022989"/>
    </source>
</evidence>
<feature type="transmembrane region" description="Helical" evidence="5">
    <location>
        <begin position="230"/>
        <end position="255"/>
    </location>
</feature>
<dbReference type="InterPro" id="IPR052954">
    <property type="entry name" value="GPCR-Ligand_Int"/>
</dbReference>
<dbReference type="PANTHER" id="PTHR46641">
    <property type="entry name" value="FMRFAMIDE RECEPTOR-RELATED"/>
    <property type="match status" value="1"/>
</dbReference>
<feature type="transmembrane region" description="Helical" evidence="5">
    <location>
        <begin position="132"/>
        <end position="158"/>
    </location>
</feature>
<keyword evidence="8" id="KW-1185">Reference proteome</keyword>
<dbReference type="GO" id="GO:0016020">
    <property type="term" value="C:membrane"/>
    <property type="evidence" value="ECO:0007669"/>
    <property type="project" value="UniProtKB-SubCell"/>
</dbReference>
<protein>
    <submittedName>
        <fullName evidence="7">Chemosensory receptor c</fullName>
    </submittedName>
</protein>
<keyword evidence="3 5" id="KW-1133">Transmembrane helix</keyword>
<dbReference type="Proteomes" id="UP000735302">
    <property type="component" value="Unassembled WGS sequence"/>
</dbReference>
<feature type="transmembrane region" description="Helical" evidence="5">
    <location>
        <begin position="35"/>
        <end position="55"/>
    </location>
</feature>